<dbReference type="Pfam" id="PF16561">
    <property type="entry name" value="AMPK1_CBM"/>
    <property type="match status" value="1"/>
</dbReference>
<feature type="compositionally biased region" description="Low complexity" evidence="2">
    <location>
        <begin position="437"/>
        <end position="456"/>
    </location>
</feature>
<evidence type="ECO:0000313" key="4">
    <source>
        <dbReference type="EMBL" id="KAF2151482.1"/>
    </source>
</evidence>
<dbReference type="GO" id="GO:0007165">
    <property type="term" value="P:signal transduction"/>
    <property type="evidence" value="ECO:0007669"/>
    <property type="project" value="TreeGrafter"/>
</dbReference>
<feature type="domain" description="AMP-activated protein kinase glycogen-binding" evidence="3">
    <location>
        <begin position="4"/>
        <end position="81"/>
    </location>
</feature>
<dbReference type="PANTHER" id="PTHR10343:SF81">
    <property type="entry name" value="CRUCIFORM DNA-RECOGNIZING PROTEIN 1-RELATED"/>
    <property type="match status" value="1"/>
</dbReference>
<dbReference type="InterPro" id="IPR013783">
    <property type="entry name" value="Ig-like_fold"/>
</dbReference>
<dbReference type="EMBL" id="ML996088">
    <property type="protein sequence ID" value="KAF2151482.1"/>
    <property type="molecule type" value="Genomic_DNA"/>
</dbReference>
<proteinExistence type="inferred from homology"/>
<dbReference type="Gene3D" id="2.60.40.10">
    <property type="entry name" value="Immunoglobulins"/>
    <property type="match status" value="1"/>
</dbReference>
<feature type="compositionally biased region" description="Polar residues" evidence="2">
    <location>
        <begin position="517"/>
        <end position="543"/>
    </location>
</feature>
<reference evidence="4" key="1">
    <citation type="journal article" date="2020" name="Stud. Mycol.">
        <title>101 Dothideomycetes genomes: a test case for predicting lifestyles and emergence of pathogens.</title>
        <authorList>
            <person name="Haridas S."/>
            <person name="Albert R."/>
            <person name="Binder M."/>
            <person name="Bloem J."/>
            <person name="Labutti K."/>
            <person name="Salamov A."/>
            <person name="Andreopoulos B."/>
            <person name="Baker S."/>
            <person name="Barry K."/>
            <person name="Bills G."/>
            <person name="Bluhm B."/>
            <person name="Cannon C."/>
            <person name="Castanera R."/>
            <person name="Culley D."/>
            <person name="Daum C."/>
            <person name="Ezra D."/>
            <person name="Gonzalez J."/>
            <person name="Henrissat B."/>
            <person name="Kuo A."/>
            <person name="Liang C."/>
            <person name="Lipzen A."/>
            <person name="Lutzoni F."/>
            <person name="Magnuson J."/>
            <person name="Mondo S."/>
            <person name="Nolan M."/>
            <person name="Ohm R."/>
            <person name="Pangilinan J."/>
            <person name="Park H.-J."/>
            <person name="Ramirez L."/>
            <person name="Alfaro M."/>
            <person name="Sun H."/>
            <person name="Tritt A."/>
            <person name="Yoshinaga Y."/>
            <person name="Zwiers L.-H."/>
            <person name="Turgeon B."/>
            <person name="Goodwin S."/>
            <person name="Spatafora J."/>
            <person name="Crous P."/>
            <person name="Grigoriev I."/>
        </authorList>
    </citation>
    <scope>NUCLEOTIDE SEQUENCE</scope>
    <source>
        <strain evidence="4">CBS 260.36</strain>
    </source>
</reference>
<accession>A0A9P4MFV3</accession>
<dbReference type="InterPro" id="IPR032640">
    <property type="entry name" value="AMPK1_CBM"/>
</dbReference>
<evidence type="ECO:0000256" key="2">
    <source>
        <dbReference type="SAM" id="MobiDB-lite"/>
    </source>
</evidence>
<feature type="compositionally biased region" description="Polar residues" evidence="2">
    <location>
        <begin position="186"/>
        <end position="200"/>
    </location>
</feature>
<dbReference type="AlphaFoldDB" id="A0A9P4MFV3"/>
<feature type="region of interest" description="Disordered" evidence="2">
    <location>
        <begin position="356"/>
        <end position="375"/>
    </location>
</feature>
<dbReference type="InterPro" id="IPR050827">
    <property type="entry name" value="CRP1_MDG1_kinase"/>
</dbReference>
<dbReference type="OrthoDB" id="5873279at2759"/>
<sequence length="765" mass="78905">MASYTFRWPHSANEVYVTGTFDNWAKTEKLEKNASGFEKKVQLSKVEDKIRYKFVVDGNWTTDHLAPSETDESGNVNNILTPEHLSVADNTISSVAPSSTTAALAGQVPLEKDTPSDIPTPHEIPGQFPETPANELFVNPIPATSGAGNPVKLAPGEKVPEPSSYTGNTIDSNVRLDQESYEKGASATTSLPESKQQTYSVKPLPATAGAGNPVHLAPGEKVPDSSSYTAGTLSSNVKLDKESYEKSGSTAPQLPPVLNNQEQREAEGAAIFGIPPVTGTMIPESSLPMGDHTTTLGNPSISSVGPQSTTAQLAGQQPIQPRGVPGVVTDSQQAAHVPAEAASSGQAVQDKSLVEEELKDKVPEAPSTSESGLVGKSEKGYLGAAAGGLAAAGAAVTAAAYAAKDKAYEAAGQPAPEAPSSTYLKYNHGTVPEVVTESQEAAHASPEAASSAQAVQDKSFVEEELKDKVPEAPATTESGLLGNSEKGVIGGAAASAAAAGAAVTGAAYAAKDKVAETTGQPSGNILPVSTQDTDRSVTGPTGQSDDRVAHVNGVPDVVSESQHQAHAAPEASANPEAVREKAAVEKELERKLGSSEDHINGVPDVVSQSQHQAHAAPEASANPEAVREKAAVEQELERKVHPSEGSGAPAPTASAALSSTAPVKTTDTTPAPDTTTKASELQPEPPRSPSRDVSPMTKTSTAEPSEHAAPSTPQKTVPGTAFKNTLNTPDSTAKTAAPSDTASPADSKKSKRRSFFGRLKDKFKS</sequence>
<comment type="similarity">
    <text evidence="1">Belongs to the CRP1/MDG1 family.</text>
</comment>
<dbReference type="InterPro" id="IPR014756">
    <property type="entry name" value="Ig_E-set"/>
</dbReference>
<organism evidence="4 5">
    <name type="scientific">Myriangium duriaei CBS 260.36</name>
    <dbReference type="NCBI Taxonomy" id="1168546"/>
    <lineage>
        <taxon>Eukaryota</taxon>
        <taxon>Fungi</taxon>
        <taxon>Dikarya</taxon>
        <taxon>Ascomycota</taxon>
        <taxon>Pezizomycotina</taxon>
        <taxon>Dothideomycetes</taxon>
        <taxon>Dothideomycetidae</taxon>
        <taxon>Myriangiales</taxon>
        <taxon>Myriangiaceae</taxon>
        <taxon>Myriangium</taxon>
    </lineage>
</organism>
<protein>
    <submittedName>
        <fullName evidence="4">Carbohydrate-binding module family 48 protein</fullName>
    </submittedName>
</protein>
<name>A0A9P4MFV3_9PEZI</name>
<feature type="compositionally biased region" description="Polar residues" evidence="2">
    <location>
        <begin position="292"/>
        <end position="319"/>
    </location>
</feature>
<dbReference type="GO" id="GO:0005737">
    <property type="term" value="C:cytoplasm"/>
    <property type="evidence" value="ECO:0007669"/>
    <property type="project" value="TreeGrafter"/>
</dbReference>
<feature type="region of interest" description="Disordered" evidence="2">
    <location>
        <begin position="515"/>
        <end position="765"/>
    </location>
</feature>
<feature type="region of interest" description="Disordered" evidence="2">
    <location>
        <begin position="437"/>
        <end position="460"/>
    </location>
</feature>
<comment type="caution">
    <text evidence="4">The sequence shown here is derived from an EMBL/GenBank/DDBJ whole genome shotgun (WGS) entry which is preliminary data.</text>
</comment>
<feature type="compositionally biased region" description="Basic and acidic residues" evidence="2">
    <location>
        <begin position="577"/>
        <end position="599"/>
    </location>
</feature>
<dbReference type="SUPFAM" id="SSF81296">
    <property type="entry name" value="E set domains"/>
    <property type="match status" value="1"/>
</dbReference>
<dbReference type="CDD" id="cd02859">
    <property type="entry name" value="E_set_AMPKbeta_like_N"/>
    <property type="match status" value="1"/>
</dbReference>
<feature type="compositionally biased region" description="Basic and acidic residues" evidence="2">
    <location>
        <begin position="625"/>
        <end position="642"/>
    </location>
</feature>
<evidence type="ECO:0000256" key="1">
    <source>
        <dbReference type="ARBA" id="ARBA00038216"/>
    </source>
</evidence>
<gene>
    <name evidence="4" type="ORF">K461DRAFT_295530</name>
</gene>
<feature type="compositionally biased region" description="Polar residues" evidence="2">
    <location>
        <begin position="711"/>
        <end position="729"/>
    </location>
</feature>
<feature type="compositionally biased region" description="Low complexity" evidence="2">
    <location>
        <begin position="643"/>
        <end position="679"/>
    </location>
</feature>
<feature type="compositionally biased region" description="Polar residues" evidence="2">
    <location>
        <begin position="163"/>
        <end position="172"/>
    </location>
</feature>
<dbReference type="PANTHER" id="PTHR10343">
    <property type="entry name" value="5'-AMP-ACTIVATED PROTEIN KINASE , BETA SUBUNIT"/>
    <property type="match status" value="1"/>
</dbReference>
<feature type="region of interest" description="Disordered" evidence="2">
    <location>
        <begin position="105"/>
        <end position="230"/>
    </location>
</feature>
<feature type="compositionally biased region" description="Low complexity" evidence="2">
    <location>
        <begin position="730"/>
        <end position="745"/>
    </location>
</feature>
<dbReference type="GO" id="GO:0005634">
    <property type="term" value="C:nucleus"/>
    <property type="evidence" value="ECO:0007669"/>
    <property type="project" value="TreeGrafter"/>
</dbReference>
<dbReference type="Proteomes" id="UP000799439">
    <property type="component" value="Unassembled WGS sequence"/>
</dbReference>
<evidence type="ECO:0000259" key="3">
    <source>
        <dbReference type="Pfam" id="PF16561"/>
    </source>
</evidence>
<evidence type="ECO:0000313" key="5">
    <source>
        <dbReference type="Proteomes" id="UP000799439"/>
    </source>
</evidence>
<dbReference type="GO" id="GO:0019901">
    <property type="term" value="F:protein kinase binding"/>
    <property type="evidence" value="ECO:0007669"/>
    <property type="project" value="TreeGrafter"/>
</dbReference>
<keyword evidence="5" id="KW-1185">Reference proteome</keyword>
<dbReference type="GO" id="GO:0031588">
    <property type="term" value="C:nucleotide-activated protein kinase complex"/>
    <property type="evidence" value="ECO:0007669"/>
    <property type="project" value="TreeGrafter"/>
</dbReference>
<feature type="region of interest" description="Disordered" evidence="2">
    <location>
        <begin position="291"/>
        <end position="350"/>
    </location>
</feature>